<comment type="caution">
    <text evidence="1">The sequence shown here is derived from an EMBL/GenBank/DDBJ whole genome shotgun (WGS) entry which is preliminary data.</text>
</comment>
<reference evidence="1" key="2">
    <citation type="submission" date="2021-08" db="EMBL/GenBank/DDBJ databases">
        <authorList>
            <person name="Tani A."/>
            <person name="Ola A."/>
            <person name="Ogura Y."/>
            <person name="Katsura K."/>
            <person name="Hayashi T."/>
        </authorList>
    </citation>
    <scope>NUCLEOTIDE SEQUENCE</scope>
    <source>
        <strain evidence="1">NBRC 103626</strain>
    </source>
</reference>
<protein>
    <submittedName>
        <fullName evidence="1">Uncharacterized protein</fullName>
    </submittedName>
</protein>
<dbReference type="AlphaFoldDB" id="A0AA37HPI4"/>
<organism evidence="1 2">
    <name type="scientific">Methylobacterium gregans</name>
    <dbReference type="NCBI Taxonomy" id="374424"/>
    <lineage>
        <taxon>Bacteria</taxon>
        <taxon>Pseudomonadati</taxon>
        <taxon>Pseudomonadota</taxon>
        <taxon>Alphaproteobacteria</taxon>
        <taxon>Hyphomicrobiales</taxon>
        <taxon>Methylobacteriaceae</taxon>
        <taxon>Methylobacterium</taxon>
    </lineage>
</organism>
<name>A0AA37HPI4_9HYPH</name>
<dbReference type="EMBL" id="BPQM01000061">
    <property type="protein sequence ID" value="GJD79375.1"/>
    <property type="molecule type" value="Genomic_DNA"/>
</dbReference>
<dbReference type="RefSeq" id="WP_238303366.1">
    <property type="nucleotide sequence ID" value="NZ_BPQM01000061.1"/>
</dbReference>
<keyword evidence="2" id="KW-1185">Reference proteome</keyword>
<evidence type="ECO:0000313" key="2">
    <source>
        <dbReference type="Proteomes" id="UP001055108"/>
    </source>
</evidence>
<proteinExistence type="predicted"/>
<evidence type="ECO:0000313" key="1">
    <source>
        <dbReference type="EMBL" id="GJD79375.1"/>
    </source>
</evidence>
<sequence>MYTMYAQGCSDAEVMVALARAGTVSLSRDLWLALQDRNPEFSAAVKKGHALAEAWWAAAGRDGIAMGKDFNATTYIFNMKNRFHHSRDRQDVDVTTKGKEMPAAQQTVNVVDRKVMRDVLEELNNEL</sequence>
<reference evidence="1" key="1">
    <citation type="journal article" date="2016" name="Front. Microbiol.">
        <title>Genome Sequence of the Piezophilic, Mesophilic Sulfate-Reducing Bacterium Desulfovibrio indicus J2T.</title>
        <authorList>
            <person name="Cao J."/>
            <person name="Maignien L."/>
            <person name="Shao Z."/>
            <person name="Alain K."/>
            <person name="Jebbar M."/>
        </authorList>
    </citation>
    <scope>NUCLEOTIDE SEQUENCE</scope>
    <source>
        <strain evidence="1">NBRC 103626</strain>
    </source>
</reference>
<dbReference type="Proteomes" id="UP001055108">
    <property type="component" value="Unassembled WGS sequence"/>
</dbReference>
<gene>
    <name evidence="1" type="ORF">NBEOAGPD_2601</name>
</gene>
<accession>A0AA37HPI4</accession>